<proteinExistence type="predicted"/>
<feature type="transmembrane region" description="Helical" evidence="8">
    <location>
        <begin position="6"/>
        <end position="26"/>
    </location>
</feature>
<evidence type="ECO:0000259" key="9">
    <source>
        <dbReference type="PROSITE" id="PS50262"/>
    </source>
</evidence>
<evidence type="ECO:0000256" key="2">
    <source>
        <dbReference type="ARBA" id="ARBA00022692"/>
    </source>
</evidence>
<evidence type="ECO:0000313" key="10">
    <source>
        <dbReference type="EMBL" id="CAF1141949.1"/>
    </source>
</evidence>
<evidence type="ECO:0000313" key="11">
    <source>
        <dbReference type="Proteomes" id="UP000663891"/>
    </source>
</evidence>
<keyword evidence="5 8" id="KW-0472">Membrane</keyword>
<dbReference type="Gene3D" id="1.20.1070.10">
    <property type="entry name" value="Rhodopsin 7-helix transmembrane proteins"/>
    <property type="match status" value="1"/>
</dbReference>
<protein>
    <recommendedName>
        <fullName evidence="9">G-protein coupled receptors family 1 profile domain-containing protein</fullName>
    </recommendedName>
</protein>
<dbReference type="GO" id="GO:0004930">
    <property type="term" value="F:G protein-coupled receptor activity"/>
    <property type="evidence" value="ECO:0007669"/>
    <property type="project" value="UniProtKB-KW"/>
</dbReference>
<comment type="caution">
    <text evidence="10">The sequence shown here is derived from an EMBL/GenBank/DDBJ whole genome shotgun (WGS) entry which is preliminary data.</text>
</comment>
<accession>A0A814S1X6</accession>
<feature type="transmembrane region" description="Helical" evidence="8">
    <location>
        <begin position="163"/>
        <end position="185"/>
    </location>
</feature>
<name>A0A814S1X6_9BILA</name>
<dbReference type="InterPro" id="IPR017452">
    <property type="entry name" value="GPCR_Rhodpsn_7TM"/>
</dbReference>
<keyword evidence="6" id="KW-0675">Receptor</keyword>
<feature type="transmembrane region" description="Helical" evidence="8">
    <location>
        <begin position="77"/>
        <end position="98"/>
    </location>
</feature>
<evidence type="ECO:0000256" key="7">
    <source>
        <dbReference type="ARBA" id="ARBA00023224"/>
    </source>
</evidence>
<dbReference type="AlphaFoldDB" id="A0A814S1X6"/>
<keyword evidence="2 8" id="KW-0812">Transmembrane</keyword>
<keyword evidence="3 8" id="KW-1133">Transmembrane helix</keyword>
<sequence>MFTRYWCISIFVIGFFGHSLNLCIFTRRTLRYNPCVRYLMASAIGGYLIIFILIPIRTLQFGYGLSLFLSSEITCKIMTFVCSWIRMLPCWFLALASVDRFFCSSTSSTLRRLSSLRVSLWLIPSVTIFIGITQIPILIFFKINPQPRICLGQPNLFQKVNGILIMIMWSLIPSLATLIFGFLTVRHIRQSAQRAAGHKSGNRRKVRIKTVDRQLIQITLTQSILFGVTSATGAIGGMFNIIDNRSRKDPLTLAKQSLIGNILSFIGLLSPCISFYICTLSSQLFRRELKNIFYTQQ</sequence>
<dbReference type="Proteomes" id="UP000663891">
    <property type="component" value="Unassembled WGS sequence"/>
</dbReference>
<keyword evidence="4" id="KW-0297">G-protein coupled receptor</keyword>
<evidence type="ECO:0000256" key="3">
    <source>
        <dbReference type="ARBA" id="ARBA00022989"/>
    </source>
</evidence>
<evidence type="ECO:0000256" key="4">
    <source>
        <dbReference type="ARBA" id="ARBA00023040"/>
    </source>
</evidence>
<reference evidence="10" key="1">
    <citation type="submission" date="2021-02" db="EMBL/GenBank/DDBJ databases">
        <authorList>
            <person name="Nowell W R."/>
        </authorList>
    </citation>
    <scope>NUCLEOTIDE SEQUENCE</scope>
</reference>
<dbReference type="Pfam" id="PF00001">
    <property type="entry name" value="7tm_1"/>
    <property type="match status" value="1"/>
</dbReference>
<feature type="transmembrane region" description="Helical" evidence="8">
    <location>
        <begin position="262"/>
        <end position="280"/>
    </location>
</feature>
<feature type="transmembrane region" description="Helical" evidence="8">
    <location>
        <begin position="38"/>
        <end position="57"/>
    </location>
</feature>
<dbReference type="PROSITE" id="PS50262">
    <property type="entry name" value="G_PROTEIN_RECEP_F1_2"/>
    <property type="match status" value="1"/>
</dbReference>
<dbReference type="SUPFAM" id="SSF81321">
    <property type="entry name" value="Family A G protein-coupled receptor-like"/>
    <property type="match status" value="1"/>
</dbReference>
<organism evidence="10 11">
    <name type="scientific">Adineta steineri</name>
    <dbReference type="NCBI Taxonomy" id="433720"/>
    <lineage>
        <taxon>Eukaryota</taxon>
        <taxon>Metazoa</taxon>
        <taxon>Spiralia</taxon>
        <taxon>Gnathifera</taxon>
        <taxon>Rotifera</taxon>
        <taxon>Eurotatoria</taxon>
        <taxon>Bdelloidea</taxon>
        <taxon>Adinetida</taxon>
        <taxon>Adinetidae</taxon>
        <taxon>Adineta</taxon>
    </lineage>
</organism>
<keyword evidence="7" id="KW-0807">Transducer</keyword>
<comment type="subcellular location">
    <subcellularLocation>
        <location evidence="1">Membrane</location>
        <topology evidence="1">Multi-pass membrane protein</topology>
    </subcellularLocation>
</comment>
<evidence type="ECO:0000256" key="8">
    <source>
        <dbReference type="SAM" id="Phobius"/>
    </source>
</evidence>
<dbReference type="PANTHER" id="PTHR24243:SF233">
    <property type="entry name" value="THYROTROPIN-RELEASING HORMONE RECEPTOR"/>
    <property type="match status" value="1"/>
</dbReference>
<dbReference type="InterPro" id="IPR000276">
    <property type="entry name" value="GPCR_Rhodpsn"/>
</dbReference>
<evidence type="ECO:0000256" key="5">
    <source>
        <dbReference type="ARBA" id="ARBA00023136"/>
    </source>
</evidence>
<gene>
    <name evidence="10" type="ORF">VCS650_LOCUS22321</name>
</gene>
<dbReference type="GO" id="GO:0005886">
    <property type="term" value="C:plasma membrane"/>
    <property type="evidence" value="ECO:0007669"/>
    <property type="project" value="TreeGrafter"/>
</dbReference>
<dbReference type="PANTHER" id="PTHR24243">
    <property type="entry name" value="G-PROTEIN COUPLED RECEPTOR"/>
    <property type="match status" value="1"/>
</dbReference>
<feature type="transmembrane region" description="Helical" evidence="8">
    <location>
        <begin position="223"/>
        <end position="242"/>
    </location>
</feature>
<evidence type="ECO:0000256" key="1">
    <source>
        <dbReference type="ARBA" id="ARBA00004141"/>
    </source>
</evidence>
<feature type="domain" description="G-protein coupled receptors family 1 profile" evidence="9">
    <location>
        <begin position="17"/>
        <end position="278"/>
    </location>
</feature>
<feature type="transmembrane region" description="Helical" evidence="8">
    <location>
        <begin position="118"/>
        <end position="143"/>
    </location>
</feature>
<dbReference type="OrthoDB" id="9999649at2759"/>
<dbReference type="EMBL" id="CAJNON010000250">
    <property type="protein sequence ID" value="CAF1141949.1"/>
    <property type="molecule type" value="Genomic_DNA"/>
</dbReference>
<evidence type="ECO:0000256" key="6">
    <source>
        <dbReference type="ARBA" id="ARBA00023170"/>
    </source>
</evidence>